<sequence>MHRINRKSSFSLKARWALSSGKAFVLICLASAMLFISITLLNSDHPAAQSLMGLNNPEPTPNAATELPIFLQQQKASSAAQIEGLPNRSVISTELEQSDKPDKPEETPSVDERQAAEESNKPAHSEPPKNEEKAETKVETKPETKPEPKVLVYHTHNRESFFPELKKGAKDASSSTKNITNVGKRLSEQLTKRGIGTIHSKTDYPTTVKGFHYSYSYKYSKTTVAEVMANTESVDYFLDLHRDSQKWKKTTVGIKGKNYAKVMFVIGQKNKNWKENEKLALRLDKLLNEKYPGISRGVLNKGPGTGNAEFNQSLSPNSLVVEVGGVDNSFEELNRTADALAEVMAILIAEES</sequence>
<feature type="compositionally biased region" description="Basic and acidic residues" evidence="1">
    <location>
        <begin position="97"/>
        <end position="148"/>
    </location>
</feature>
<dbReference type="SUPFAM" id="SSF53187">
    <property type="entry name" value="Zn-dependent exopeptidases"/>
    <property type="match status" value="1"/>
</dbReference>
<dbReference type="EMBL" id="JANIPJ010000002">
    <property type="protein sequence ID" value="MCR2802741.1"/>
    <property type="molecule type" value="Genomic_DNA"/>
</dbReference>
<evidence type="ECO:0000256" key="1">
    <source>
        <dbReference type="SAM" id="MobiDB-lite"/>
    </source>
</evidence>
<organism evidence="2 3">
    <name type="scientific">Paenibacillus soyae</name>
    <dbReference type="NCBI Taxonomy" id="2969249"/>
    <lineage>
        <taxon>Bacteria</taxon>
        <taxon>Bacillati</taxon>
        <taxon>Bacillota</taxon>
        <taxon>Bacilli</taxon>
        <taxon>Bacillales</taxon>
        <taxon>Paenibacillaceae</taxon>
        <taxon>Paenibacillus</taxon>
    </lineage>
</organism>
<dbReference type="AlphaFoldDB" id="A0A9X2MN65"/>
<dbReference type="InterPro" id="IPR010897">
    <property type="entry name" value="Spore_II_P"/>
</dbReference>
<proteinExistence type="predicted"/>
<keyword evidence="3" id="KW-1185">Reference proteome</keyword>
<feature type="region of interest" description="Disordered" evidence="1">
    <location>
        <begin position="93"/>
        <end position="148"/>
    </location>
</feature>
<dbReference type="NCBIfam" id="TIGR02867">
    <property type="entry name" value="spore_II_P"/>
    <property type="match status" value="1"/>
</dbReference>
<name>A0A9X2MN65_9BACL</name>
<comment type="caution">
    <text evidence="2">The sequence shown here is derived from an EMBL/GenBank/DDBJ whole genome shotgun (WGS) entry which is preliminary data.</text>
</comment>
<dbReference type="RefSeq" id="WP_257442450.1">
    <property type="nucleotide sequence ID" value="NZ_JANIPJ010000002.1"/>
</dbReference>
<dbReference type="Pfam" id="PF07454">
    <property type="entry name" value="SpoIIP"/>
    <property type="match status" value="1"/>
</dbReference>
<dbReference type="Proteomes" id="UP001141950">
    <property type="component" value="Unassembled WGS sequence"/>
</dbReference>
<evidence type="ECO:0000313" key="3">
    <source>
        <dbReference type="Proteomes" id="UP001141950"/>
    </source>
</evidence>
<reference evidence="2" key="1">
    <citation type="submission" date="2022-08" db="EMBL/GenBank/DDBJ databases">
        <title>The genomic sequence of strain Paenibacillus sp. SCIV0701.</title>
        <authorList>
            <person name="Zhao H."/>
        </authorList>
    </citation>
    <scope>NUCLEOTIDE SEQUENCE</scope>
    <source>
        <strain evidence="2">SCIV0701</strain>
    </source>
</reference>
<accession>A0A9X2MN65</accession>
<gene>
    <name evidence="2" type="ORF">NQZ67_02495</name>
</gene>
<evidence type="ECO:0000313" key="2">
    <source>
        <dbReference type="EMBL" id="MCR2802741.1"/>
    </source>
</evidence>
<protein>
    <submittedName>
        <fullName evidence="2">Stage II sporulation protein P</fullName>
    </submittedName>
</protein>
<dbReference type="Gene3D" id="3.40.630.40">
    <property type="entry name" value="Zn-dependent exopeptidases"/>
    <property type="match status" value="1"/>
</dbReference>